<sequence>MILADSNRITRTIKRMAYQIIEEAHGKEIRLIGLNERGYALSKQLSKFLNKDSDSSYLTEQLWAHSDESFSFTDTVNENSVLVIVDDVIFSGETILKGLDKIPDRERFNKIFVSVLVDRGHRKYPIQAAVIGMNIPTKLNEQIEVGLKNGLPDSIVLTESNS</sequence>
<dbReference type="RefSeq" id="WP_101073163.1">
    <property type="nucleotide sequence ID" value="NZ_PISP01000002.1"/>
</dbReference>
<dbReference type="InterPro" id="IPR000836">
    <property type="entry name" value="PRTase_dom"/>
</dbReference>
<dbReference type="PANTHER" id="PTHR11608">
    <property type="entry name" value="BIFUNCTIONAL PROTEIN PYRR"/>
    <property type="match status" value="1"/>
</dbReference>
<keyword evidence="3" id="KW-1185">Reference proteome</keyword>
<reference evidence="2 3" key="1">
    <citation type="submission" date="2017-11" db="EMBL/GenBank/DDBJ databases">
        <title>Rhodohalobacter 15182 sp. nov., isolated from a salt lake.</title>
        <authorList>
            <person name="Han S."/>
        </authorList>
    </citation>
    <scope>NUCLEOTIDE SEQUENCE [LARGE SCALE GENOMIC DNA]</scope>
    <source>
        <strain evidence="2 3">15182</strain>
    </source>
</reference>
<comment type="caution">
    <text evidence="2">The sequence shown here is derived from an EMBL/GenBank/DDBJ whole genome shotgun (WGS) entry which is preliminary data.</text>
</comment>
<gene>
    <name evidence="2" type="ORF">CWD77_08625</name>
</gene>
<evidence type="ECO:0000313" key="3">
    <source>
        <dbReference type="Proteomes" id="UP000233398"/>
    </source>
</evidence>
<evidence type="ECO:0000259" key="1">
    <source>
        <dbReference type="Pfam" id="PF00156"/>
    </source>
</evidence>
<name>A0A2N0VHF1_9BACT</name>
<dbReference type="SUPFAM" id="SSF53271">
    <property type="entry name" value="PRTase-like"/>
    <property type="match status" value="1"/>
</dbReference>
<evidence type="ECO:0000313" key="2">
    <source>
        <dbReference type="EMBL" id="PKD43621.1"/>
    </source>
</evidence>
<dbReference type="AlphaFoldDB" id="A0A2N0VHF1"/>
<dbReference type="OrthoDB" id="664757at2"/>
<dbReference type="Proteomes" id="UP000233398">
    <property type="component" value="Unassembled WGS sequence"/>
</dbReference>
<organism evidence="2 3">
    <name type="scientific">Rhodohalobacter barkolensis</name>
    <dbReference type="NCBI Taxonomy" id="2053187"/>
    <lineage>
        <taxon>Bacteria</taxon>
        <taxon>Pseudomonadati</taxon>
        <taxon>Balneolota</taxon>
        <taxon>Balneolia</taxon>
        <taxon>Balneolales</taxon>
        <taxon>Balneolaceae</taxon>
        <taxon>Rhodohalobacter</taxon>
    </lineage>
</organism>
<dbReference type="EMBL" id="PISP01000002">
    <property type="protein sequence ID" value="PKD43621.1"/>
    <property type="molecule type" value="Genomic_DNA"/>
</dbReference>
<dbReference type="PANTHER" id="PTHR11608:SF0">
    <property type="entry name" value="BIFUNCTIONAL PROTEIN PYRR"/>
    <property type="match status" value="1"/>
</dbReference>
<dbReference type="InterPro" id="IPR050137">
    <property type="entry name" value="PyrR_bifunctional"/>
</dbReference>
<protein>
    <recommendedName>
        <fullName evidence="1">Phosphoribosyltransferase domain-containing protein</fullName>
    </recommendedName>
</protein>
<feature type="domain" description="Phosphoribosyltransferase" evidence="1">
    <location>
        <begin position="5"/>
        <end position="133"/>
    </location>
</feature>
<proteinExistence type="predicted"/>
<dbReference type="InterPro" id="IPR029057">
    <property type="entry name" value="PRTase-like"/>
</dbReference>
<accession>A0A2N0VHF1</accession>
<dbReference type="Pfam" id="PF00156">
    <property type="entry name" value="Pribosyltran"/>
    <property type="match status" value="1"/>
</dbReference>
<dbReference type="Gene3D" id="3.40.50.2020">
    <property type="match status" value="1"/>
</dbReference>
<dbReference type="CDD" id="cd06223">
    <property type="entry name" value="PRTases_typeI"/>
    <property type="match status" value="1"/>
</dbReference>